<dbReference type="AlphaFoldDB" id="A0A7G2CQ59"/>
<evidence type="ECO:0000313" key="3">
    <source>
        <dbReference type="Proteomes" id="UP000515908"/>
    </source>
</evidence>
<dbReference type="EMBL" id="LR877163">
    <property type="protein sequence ID" value="CAD2221111.1"/>
    <property type="molecule type" value="Genomic_DNA"/>
</dbReference>
<reference evidence="2 3" key="1">
    <citation type="submission" date="2020-08" db="EMBL/GenBank/DDBJ databases">
        <authorList>
            <person name="Newling K."/>
            <person name="Davey J."/>
            <person name="Forrester S."/>
        </authorList>
    </citation>
    <scope>NUCLEOTIDE SEQUENCE [LARGE SCALE GENOMIC DNA]</scope>
    <source>
        <strain evidence="3">Crithidia deanei Carvalho (ATCC PRA-265)</strain>
    </source>
</reference>
<accession>A0A7G2CQ59</accession>
<organism evidence="2 3">
    <name type="scientific">Angomonas deanei</name>
    <dbReference type="NCBI Taxonomy" id="59799"/>
    <lineage>
        <taxon>Eukaryota</taxon>
        <taxon>Discoba</taxon>
        <taxon>Euglenozoa</taxon>
        <taxon>Kinetoplastea</taxon>
        <taxon>Metakinetoplastina</taxon>
        <taxon>Trypanosomatida</taxon>
        <taxon>Trypanosomatidae</taxon>
        <taxon>Strigomonadinae</taxon>
        <taxon>Angomonas</taxon>
    </lineage>
</organism>
<protein>
    <submittedName>
        <fullName evidence="2">Uncharacterized protein</fullName>
    </submittedName>
</protein>
<keyword evidence="3" id="KW-1185">Reference proteome</keyword>
<feature type="region of interest" description="Disordered" evidence="1">
    <location>
        <begin position="131"/>
        <end position="173"/>
    </location>
</feature>
<proteinExistence type="predicted"/>
<dbReference type="Proteomes" id="UP000515908">
    <property type="component" value="Chromosome 19"/>
</dbReference>
<gene>
    <name evidence="2" type="ORF">ADEAN_000864200</name>
</gene>
<sequence>MVFVQIASEMQELSAQYHQSPFVGVTAPPPGYTVAEVPPYFDGQMYADPYYPEYTHPPRDDAYFGETGVAHENFSSGYGSDAYVNDENATYSIPTDVLVEKWRGNIEAPLDNSRNEMDRNSHSLEERLSSNYVESQKSGSHARRQPFVSSARPAPRHVTSIHEPPIVQTERRVMAQHPVRLINREARDKKN</sequence>
<name>A0A7G2CQ59_9TRYP</name>
<dbReference type="VEuPathDB" id="TriTrypDB:ADEAN_000864200"/>
<evidence type="ECO:0000313" key="2">
    <source>
        <dbReference type="EMBL" id="CAD2221111.1"/>
    </source>
</evidence>
<evidence type="ECO:0000256" key="1">
    <source>
        <dbReference type="SAM" id="MobiDB-lite"/>
    </source>
</evidence>